<dbReference type="Proteomes" id="UP000233730">
    <property type="component" value="Unassembled WGS sequence"/>
</dbReference>
<dbReference type="SUPFAM" id="SSF101908">
    <property type="entry name" value="Putative isomerase YbhE"/>
    <property type="match status" value="1"/>
</dbReference>
<evidence type="ECO:0000256" key="1">
    <source>
        <dbReference type="SAM" id="SignalP"/>
    </source>
</evidence>
<evidence type="ECO:0000313" key="3">
    <source>
        <dbReference type="Proteomes" id="UP000233730"/>
    </source>
</evidence>
<dbReference type="RefSeq" id="WP_101429879.1">
    <property type="nucleotide sequence ID" value="NZ_PCGZ01000005.1"/>
</dbReference>
<reference evidence="2 3" key="1">
    <citation type="submission" date="2017-10" db="EMBL/GenBank/DDBJ databases">
        <title>Bifidobacterium genomics.</title>
        <authorList>
            <person name="Lugli G.A."/>
            <person name="Milani C."/>
            <person name="Mancabelli L."/>
        </authorList>
    </citation>
    <scope>NUCLEOTIDE SEQUENCE [LARGE SCALE GENOMIC DNA]</scope>
    <source>
        <strain evidence="2 3">1524B</strain>
    </source>
</reference>
<protein>
    <recommendedName>
        <fullName evidence="4">Lipoprotein</fullName>
    </recommendedName>
</protein>
<proteinExistence type="predicted"/>
<evidence type="ECO:0000313" key="2">
    <source>
        <dbReference type="EMBL" id="PKU90790.1"/>
    </source>
</evidence>
<accession>A0A2N3QHR7</accession>
<organism evidence="2 3">
    <name type="scientific">Bifidobacterium pseudolongum subsp. globosum</name>
    <dbReference type="NCBI Taxonomy" id="1690"/>
    <lineage>
        <taxon>Bacteria</taxon>
        <taxon>Bacillati</taxon>
        <taxon>Actinomycetota</taxon>
        <taxon>Actinomycetes</taxon>
        <taxon>Bifidobacteriales</taxon>
        <taxon>Bifidobacteriaceae</taxon>
        <taxon>Bifidobacterium</taxon>
    </lineage>
</organism>
<evidence type="ECO:0008006" key="4">
    <source>
        <dbReference type="Google" id="ProtNLM"/>
    </source>
</evidence>
<name>A0A2N3QHR7_9BIFI</name>
<keyword evidence="1" id="KW-0732">Signal</keyword>
<feature type="chain" id="PRO_5038574867" description="Lipoprotein" evidence="1">
    <location>
        <begin position="35"/>
        <end position="403"/>
    </location>
</feature>
<gene>
    <name evidence="2" type="ORF">CQR46_0986</name>
</gene>
<feature type="signal peptide" evidence="1">
    <location>
        <begin position="1"/>
        <end position="34"/>
    </location>
</feature>
<comment type="caution">
    <text evidence="2">The sequence shown here is derived from an EMBL/GenBank/DDBJ whole genome shotgun (WGS) entry which is preliminary data.</text>
</comment>
<dbReference type="AlphaFoldDB" id="A0A2N3QHR7"/>
<dbReference type="EMBL" id="PCGZ01000005">
    <property type="protein sequence ID" value="PKU90790.1"/>
    <property type="molecule type" value="Genomic_DNA"/>
</dbReference>
<dbReference type="PROSITE" id="PS51257">
    <property type="entry name" value="PROKAR_LIPOPROTEIN"/>
    <property type="match status" value="1"/>
</dbReference>
<sequence length="403" mass="44042">MFWQKRFRMIRRFVAQATAIACVCLLIGACGVQKTEPVRVNLADVVLAVGLNPSAQKFTEAKSAMVALVHKDGTAEYIDTTTSTPQNMAWNRAGLFFDDKEHNFFIATPLGQGYVSDRANPNVPGWQMVPVGDGAMMAMYQAPYSDVERSTMMQTQWFTPQPRQVVTKPAALPDVVAQCSSGIFAVARDEGYHVLYSVSEVDGMLQADAQPVNKRFIAARASGAVPCVGDELTIFGGSSNGTKGNSSGSQVLTLLKWNVKTHDFQQQTVTSTDGKPQSYDGEASFAYGTTLTADNREMIVMTEDGKVEFIDMRTAEITKSAESPQVFDAGAASYSIVGSDDYAYLIFTPNGDTKDTAKVFVYRKSDWKLIYAITAQGALNDLLSNRKELHPTVFAANPTMNWD</sequence>